<gene>
    <name evidence="2" type="ORF">SASPL_127511</name>
</gene>
<dbReference type="Proteomes" id="UP000298416">
    <property type="component" value="Unassembled WGS sequence"/>
</dbReference>
<evidence type="ECO:0000313" key="3">
    <source>
        <dbReference type="Proteomes" id="UP000298416"/>
    </source>
</evidence>
<name>A0A8X8XD83_SALSN</name>
<dbReference type="Pfam" id="PF11955">
    <property type="entry name" value="PORR"/>
    <property type="match status" value="1"/>
</dbReference>
<evidence type="ECO:0000259" key="1">
    <source>
        <dbReference type="Pfam" id="PF11955"/>
    </source>
</evidence>
<reference evidence="2" key="2">
    <citation type="submission" date="2020-08" db="EMBL/GenBank/DDBJ databases">
        <title>Plant Genome Project.</title>
        <authorList>
            <person name="Zhang R.-G."/>
        </authorList>
    </citation>
    <scope>NUCLEOTIDE SEQUENCE</scope>
    <source>
        <strain evidence="2">Huo1</strain>
        <tissue evidence="2">Leaf</tissue>
    </source>
</reference>
<organism evidence="2">
    <name type="scientific">Salvia splendens</name>
    <name type="common">Scarlet sage</name>
    <dbReference type="NCBI Taxonomy" id="180675"/>
    <lineage>
        <taxon>Eukaryota</taxon>
        <taxon>Viridiplantae</taxon>
        <taxon>Streptophyta</taxon>
        <taxon>Embryophyta</taxon>
        <taxon>Tracheophyta</taxon>
        <taxon>Spermatophyta</taxon>
        <taxon>Magnoliopsida</taxon>
        <taxon>eudicotyledons</taxon>
        <taxon>Gunneridae</taxon>
        <taxon>Pentapetalae</taxon>
        <taxon>asterids</taxon>
        <taxon>lamiids</taxon>
        <taxon>Lamiales</taxon>
        <taxon>Lamiaceae</taxon>
        <taxon>Nepetoideae</taxon>
        <taxon>Mentheae</taxon>
        <taxon>Salviinae</taxon>
        <taxon>Salvia</taxon>
        <taxon>Salvia subgen. Calosphace</taxon>
        <taxon>core Calosphace</taxon>
    </lineage>
</organism>
<evidence type="ECO:0000313" key="2">
    <source>
        <dbReference type="EMBL" id="KAG6409471.1"/>
    </source>
</evidence>
<dbReference type="InterPro" id="IPR045040">
    <property type="entry name" value="PORR_fam"/>
</dbReference>
<dbReference type="AlphaFoldDB" id="A0A8X8XD83"/>
<accession>A0A8X8XD83</accession>
<dbReference type="PANTHER" id="PTHR31476:SF11">
    <property type="entry name" value="UBIQUITIN CARBOXYL-TERMINAL HYDROLASE FAMILY PROTEIN"/>
    <property type="match status" value="1"/>
</dbReference>
<sequence length="255" mass="29225">MEAQTAAAFLAQSLSTFAIEALLLQISTALLSTIGALANAAESTVLDRLQKAFAMNRTRESTISSFYTRIQIMYKTTAGRKPKKKIYHRVQELDRKTASLLLRDLEKEVGFVHKWTYMAVIERYPTIFRVFGGQGSPPAVTLTEKAKKIVFLESEARAVMEPILVRNLRKLLMLSVDCRLPLKTIDLISDKLGLPDDFKDCVILKYPVFFRLDEMNGREFLHLENWDSSLAVTAREERLSSQELIFNTKRFRRRD</sequence>
<dbReference type="PANTHER" id="PTHR31476">
    <property type="entry name" value="PROTEIN WHAT'S THIS FACTOR 1 HOMOLOG, CHLOROPLASTIC"/>
    <property type="match status" value="1"/>
</dbReference>
<protein>
    <recommendedName>
        <fullName evidence="1">PORR domain-containing protein</fullName>
    </recommendedName>
</protein>
<reference evidence="2" key="1">
    <citation type="submission" date="2018-01" db="EMBL/GenBank/DDBJ databases">
        <authorList>
            <person name="Mao J.F."/>
        </authorList>
    </citation>
    <scope>NUCLEOTIDE SEQUENCE</scope>
    <source>
        <strain evidence="2">Huo1</strain>
        <tissue evidence="2">Leaf</tissue>
    </source>
</reference>
<dbReference type="GO" id="GO:0003723">
    <property type="term" value="F:RNA binding"/>
    <property type="evidence" value="ECO:0007669"/>
    <property type="project" value="InterPro"/>
</dbReference>
<feature type="domain" description="PORR" evidence="1">
    <location>
        <begin position="99"/>
        <end position="239"/>
    </location>
</feature>
<dbReference type="EMBL" id="PNBA02000010">
    <property type="protein sequence ID" value="KAG6409471.1"/>
    <property type="molecule type" value="Genomic_DNA"/>
</dbReference>
<comment type="caution">
    <text evidence="2">The sequence shown here is derived from an EMBL/GenBank/DDBJ whole genome shotgun (WGS) entry which is preliminary data.</text>
</comment>
<proteinExistence type="predicted"/>
<keyword evidence="3" id="KW-1185">Reference proteome</keyword>
<dbReference type="InterPro" id="IPR021099">
    <property type="entry name" value="PORR_domain"/>
</dbReference>